<feature type="region of interest" description="Disordered" evidence="1">
    <location>
        <begin position="131"/>
        <end position="263"/>
    </location>
</feature>
<dbReference type="Gene3D" id="3.40.5.50">
    <property type="match status" value="1"/>
</dbReference>
<dbReference type="GeneID" id="74942410"/>
<evidence type="ECO:0000256" key="1">
    <source>
        <dbReference type="SAM" id="MobiDB-lite"/>
    </source>
</evidence>
<protein>
    <recommendedName>
        <fullName evidence="4">DNA replication factor GINS</fullName>
    </recommendedName>
</protein>
<keyword evidence="3" id="KW-1185">Reference proteome</keyword>
<gene>
    <name evidence="2" type="ORF">N0B31_08270</name>
</gene>
<feature type="region of interest" description="Disordered" evidence="1">
    <location>
        <begin position="1"/>
        <end position="20"/>
    </location>
</feature>
<feature type="compositionally biased region" description="Gly residues" evidence="1">
    <location>
        <begin position="212"/>
        <end position="221"/>
    </location>
</feature>
<dbReference type="Proteomes" id="UP001057580">
    <property type="component" value="Chromosome"/>
</dbReference>
<evidence type="ECO:0000313" key="2">
    <source>
        <dbReference type="EMBL" id="UWM56278.1"/>
    </source>
</evidence>
<reference evidence="2" key="1">
    <citation type="submission" date="2022-09" db="EMBL/GenBank/DDBJ databases">
        <title>Diverse halophilic archaea isolated from saline environments.</title>
        <authorList>
            <person name="Cui H.-L."/>
        </authorList>
    </citation>
    <scope>NUCLEOTIDE SEQUENCE</scope>
    <source>
        <strain evidence="2">ZS-35-S2</strain>
    </source>
</reference>
<proteinExistence type="predicted"/>
<accession>A0A9E7R6M0</accession>
<dbReference type="Gene3D" id="1.20.58.1030">
    <property type="match status" value="1"/>
</dbReference>
<sequence>MNLDELQSVQNKERQSSSLQHLRASFYQEAGEFVQELRDRRDAAAAQADDPFGSEEVRRLTDDMETAQRTVESLYERRVGKVVKMASIAAADMPYDDEGLTEEEAHLFETLVSQIKENREAVLSVLDGETGSITCSRTDGEAAVDDAPPGAGTPTEPDVRSTDPKPGSGDATPDLTADRSAPAETASHSSTQSGAEAESEAPPAPPEDQGLDIGGAMGGGDQPSSDAGGEPSDVAPDATPPGGDPRQAETGADPDDPEGVDRRVVRITGDVGDIFGVDGRTYDLSSDDVVDLPEENASILVGQDNAEPLE</sequence>
<dbReference type="EMBL" id="CP104003">
    <property type="protein sequence ID" value="UWM56278.1"/>
    <property type="molecule type" value="Genomic_DNA"/>
</dbReference>
<dbReference type="AlphaFoldDB" id="A0A9E7R6M0"/>
<name>A0A9E7R6M0_9EURY</name>
<feature type="region of interest" description="Disordered" evidence="1">
    <location>
        <begin position="39"/>
        <end position="58"/>
    </location>
</feature>
<organism evidence="2 3">
    <name type="scientific">Salinirubellus salinus</name>
    <dbReference type="NCBI Taxonomy" id="1364945"/>
    <lineage>
        <taxon>Archaea</taxon>
        <taxon>Methanobacteriati</taxon>
        <taxon>Methanobacteriota</taxon>
        <taxon>Stenosarchaea group</taxon>
        <taxon>Halobacteria</taxon>
        <taxon>Halobacteriales</taxon>
        <taxon>Natronomonadaceae</taxon>
        <taxon>Salinirubellus</taxon>
    </lineage>
</organism>
<dbReference type="KEGG" id="ssai:N0B31_08270"/>
<dbReference type="RefSeq" id="WP_260643392.1">
    <property type="nucleotide sequence ID" value="NZ_CP104003.1"/>
</dbReference>
<evidence type="ECO:0008006" key="4">
    <source>
        <dbReference type="Google" id="ProtNLM"/>
    </source>
</evidence>
<dbReference type="CDD" id="cd11714">
    <property type="entry name" value="GINS_A_archaea"/>
    <property type="match status" value="1"/>
</dbReference>
<evidence type="ECO:0000313" key="3">
    <source>
        <dbReference type="Proteomes" id="UP001057580"/>
    </source>
</evidence>